<protein>
    <recommendedName>
        <fullName evidence="2">Protein ninG</fullName>
    </recommendedName>
</protein>
<dbReference type="AlphaFoldDB" id="A0A0F9CZR5"/>
<evidence type="ECO:0000313" key="1">
    <source>
        <dbReference type="EMBL" id="KKL54893.1"/>
    </source>
</evidence>
<organism evidence="1">
    <name type="scientific">marine sediment metagenome</name>
    <dbReference type="NCBI Taxonomy" id="412755"/>
    <lineage>
        <taxon>unclassified sequences</taxon>
        <taxon>metagenomes</taxon>
        <taxon>ecological metagenomes</taxon>
    </lineage>
</organism>
<proteinExistence type="predicted"/>
<dbReference type="EMBL" id="LAZR01031036">
    <property type="protein sequence ID" value="KKL54893.1"/>
    <property type="molecule type" value="Genomic_DNA"/>
</dbReference>
<dbReference type="InterPro" id="IPR008713">
    <property type="entry name" value="Phage_lambda_NinG"/>
</dbReference>
<comment type="caution">
    <text evidence="1">The sequence shown here is derived from an EMBL/GenBank/DDBJ whole genome shotgun (WGS) entry which is preliminary data.</text>
</comment>
<dbReference type="Pfam" id="PF05766">
    <property type="entry name" value="NinG"/>
    <property type="match status" value="1"/>
</dbReference>
<gene>
    <name evidence="1" type="ORF">LCGC14_2260890</name>
</gene>
<evidence type="ECO:0008006" key="2">
    <source>
        <dbReference type="Google" id="ProtNLM"/>
    </source>
</evidence>
<sequence>MKKPTLTKVKKKAWKQFSLFIRLRDSLKTMRNNRQCKCISCGTIKNTRTRPCIQAGHFIAGRHNAILFSEEMVNGQCYHCNMGLKGNWVPYEEAMVEMYGQERVAELKRLSKVGVGQKRIKYTIQDYLDIEAKYKKKVIDLGGFE</sequence>
<accession>A0A0F9CZR5</accession>
<name>A0A0F9CZR5_9ZZZZ</name>
<reference evidence="1" key="1">
    <citation type="journal article" date="2015" name="Nature">
        <title>Complex archaea that bridge the gap between prokaryotes and eukaryotes.</title>
        <authorList>
            <person name="Spang A."/>
            <person name="Saw J.H."/>
            <person name="Jorgensen S.L."/>
            <person name="Zaremba-Niedzwiedzka K."/>
            <person name="Martijn J."/>
            <person name="Lind A.E."/>
            <person name="van Eijk R."/>
            <person name="Schleper C."/>
            <person name="Guy L."/>
            <person name="Ettema T.J."/>
        </authorList>
    </citation>
    <scope>NUCLEOTIDE SEQUENCE</scope>
</reference>